<feature type="region of interest" description="Disordered" evidence="1">
    <location>
        <begin position="309"/>
        <end position="343"/>
    </location>
</feature>
<dbReference type="SUPFAM" id="SSF54001">
    <property type="entry name" value="Cysteine proteinases"/>
    <property type="match status" value="1"/>
</dbReference>
<comment type="caution">
    <text evidence="3">The sequence shown here is derived from an EMBL/GenBank/DDBJ whole genome shotgun (WGS) entry which is preliminary data.</text>
</comment>
<dbReference type="Pfam" id="PF00112">
    <property type="entry name" value="Peptidase_C1"/>
    <property type="match status" value="1"/>
</dbReference>
<dbReference type="GO" id="GO:0006508">
    <property type="term" value="P:proteolysis"/>
    <property type="evidence" value="ECO:0007669"/>
    <property type="project" value="InterPro"/>
</dbReference>
<evidence type="ECO:0000259" key="2">
    <source>
        <dbReference type="SMART" id="SM00645"/>
    </source>
</evidence>
<dbReference type="GO" id="GO:0008234">
    <property type="term" value="F:cysteine-type peptidase activity"/>
    <property type="evidence" value="ECO:0007669"/>
    <property type="project" value="InterPro"/>
</dbReference>
<reference evidence="3" key="1">
    <citation type="submission" date="2021-02" db="EMBL/GenBank/DDBJ databases">
        <authorList>
            <person name="Nowell W R."/>
        </authorList>
    </citation>
    <scope>NUCLEOTIDE SEQUENCE</scope>
</reference>
<evidence type="ECO:0000256" key="1">
    <source>
        <dbReference type="SAM" id="MobiDB-lite"/>
    </source>
</evidence>
<proteinExistence type="predicted"/>
<evidence type="ECO:0000313" key="4">
    <source>
        <dbReference type="EMBL" id="CAF3779958.1"/>
    </source>
</evidence>
<name>A0A814MW81_9BILA</name>
<sequence>MTLGGLLFNRRTKRQYRLDGCRESRVKPLLNIARPFLSLLNRQQLPNIVDLRSFLSPIEEQYTLGSCVGNSLASILEYFHYYTTGQIKIFSRLFIYYNARLLEDDVSKRNATETDSGADLQFAIVSLIKYGCCEEQYWPLHEHLINQRPSNDAYKNGQNYCLNEFIRLSNNVNQLRECLAQGYPFVMAIKIFPSFASNHQGYIPMPKKNEKSSQFRHAVVCVGYIHSEKVFIIRNSHGLQWGDHGYGYLPYDYVSDKVLTKDLWGIKSIRNMKEIPIEQHIAWNDNPTLSKSASQPNVADDELSWDIVYSDGNGERDESEAVPPQQQQQHHHHHHNNHSQDLVQPQLKYHRDHSAEQLQREFPIQQHQKHHRDHSQEQIQREFPGLRQLQYRRNHSQEPMPREYPMLPQLQYLRNHSQEQLQREFPIPQHQQQGIRMPQQLYMNNFPLVQAPPQIIYTPVPVPVMGGSYPYYQPIFNPVAFYKPY</sequence>
<dbReference type="SMART" id="SM00645">
    <property type="entry name" value="Pept_C1"/>
    <property type="match status" value="1"/>
</dbReference>
<feature type="domain" description="Peptidase C1A papain C-terminal" evidence="2">
    <location>
        <begin position="45"/>
        <end position="257"/>
    </location>
</feature>
<gene>
    <name evidence="3" type="ORF">JYZ213_LOCUS20447</name>
    <name evidence="4" type="ORF">OXD698_LOCUS17089</name>
</gene>
<dbReference type="EMBL" id="CAJNOG010000215">
    <property type="protein sequence ID" value="CAF1083881.1"/>
    <property type="molecule type" value="Genomic_DNA"/>
</dbReference>
<feature type="region of interest" description="Disordered" evidence="1">
    <location>
        <begin position="364"/>
        <end position="389"/>
    </location>
</feature>
<dbReference type="EMBL" id="CAJOAZ010001199">
    <property type="protein sequence ID" value="CAF3779958.1"/>
    <property type="molecule type" value="Genomic_DNA"/>
</dbReference>
<dbReference type="Proteomes" id="UP000663845">
    <property type="component" value="Unassembled WGS sequence"/>
</dbReference>
<dbReference type="AlphaFoldDB" id="A0A814MW81"/>
<dbReference type="InterPro" id="IPR038765">
    <property type="entry name" value="Papain-like_cys_pep_sf"/>
</dbReference>
<dbReference type="Proteomes" id="UP000663844">
    <property type="component" value="Unassembled WGS sequence"/>
</dbReference>
<organism evidence="3 5">
    <name type="scientific">Adineta steineri</name>
    <dbReference type="NCBI Taxonomy" id="433720"/>
    <lineage>
        <taxon>Eukaryota</taxon>
        <taxon>Metazoa</taxon>
        <taxon>Spiralia</taxon>
        <taxon>Gnathifera</taxon>
        <taxon>Rotifera</taxon>
        <taxon>Eurotatoria</taxon>
        <taxon>Bdelloidea</taxon>
        <taxon>Adinetida</taxon>
        <taxon>Adinetidae</taxon>
        <taxon>Adineta</taxon>
    </lineage>
</organism>
<evidence type="ECO:0000313" key="3">
    <source>
        <dbReference type="EMBL" id="CAF1083881.1"/>
    </source>
</evidence>
<evidence type="ECO:0000313" key="5">
    <source>
        <dbReference type="Proteomes" id="UP000663845"/>
    </source>
</evidence>
<dbReference type="Gene3D" id="3.90.70.10">
    <property type="entry name" value="Cysteine proteinases"/>
    <property type="match status" value="1"/>
</dbReference>
<protein>
    <recommendedName>
        <fullName evidence="2">Peptidase C1A papain C-terminal domain-containing protein</fullName>
    </recommendedName>
</protein>
<dbReference type="CDD" id="cd02619">
    <property type="entry name" value="Peptidase_C1"/>
    <property type="match status" value="1"/>
</dbReference>
<accession>A0A814MW81</accession>
<dbReference type="InterPro" id="IPR000668">
    <property type="entry name" value="Peptidase_C1A_C"/>
</dbReference>